<organism evidence="1 2">
    <name type="scientific">Stenotrophomonas geniculata</name>
    <dbReference type="NCBI Taxonomy" id="86188"/>
    <lineage>
        <taxon>Bacteria</taxon>
        <taxon>Pseudomonadati</taxon>
        <taxon>Pseudomonadota</taxon>
        <taxon>Gammaproteobacteria</taxon>
        <taxon>Lysobacterales</taxon>
        <taxon>Lysobacteraceae</taxon>
        <taxon>Stenotrophomonas</taxon>
    </lineage>
</organism>
<accession>A0ABW1MZ49</accession>
<keyword evidence="2" id="KW-1185">Reference proteome</keyword>
<gene>
    <name evidence="1" type="ORF">ACFLLB_03020</name>
</gene>
<evidence type="ECO:0000313" key="2">
    <source>
        <dbReference type="Proteomes" id="UP001596115"/>
    </source>
</evidence>
<dbReference type="RefSeq" id="WP_242877247.1">
    <property type="nucleotide sequence ID" value="NZ_JBFLAA010000007.1"/>
</dbReference>
<proteinExistence type="predicted"/>
<dbReference type="Proteomes" id="UP001596115">
    <property type="component" value="Unassembled WGS sequence"/>
</dbReference>
<comment type="caution">
    <text evidence="1">The sequence shown here is derived from an EMBL/GenBank/DDBJ whole genome shotgun (WGS) entry which is preliminary data.</text>
</comment>
<name>A0ABW1MZ49_9GAMM</name>
<dbReference type="EMBL" id="JBHRFL010000002">
    <property type="protein sequence ID" value="MFC6068538.1"/>
    <property type="molecule type" value="Genomic_DNA"/>
</dbReference>
<protein>
    <submittedName>
        <fullName evidence="1">Uncharacterized protein</fullName>
    </submittedName>
</protein>
<reference evidence="1 2" key="1">
    <citation type="submission" date="2024-09" db="EMBL/GenBank/DDBJ databases">
        <title>Whole genome analysis of Stenotrophomonas geniculata MK-1, and its biological control impact on peanut foliage fungus diseases.</title>
        <authorList>
            <person name="Ahsan T."/>
        </authorList>
    </citation>
    <scope>NUCLEOTIDE SEQUENCE [LARGE SCALE GENOMIC DNA]</scope>
    <source>
        <strain evidence="1 2">MK-1</strain>
    </source>
</reference>
<evidence type="ECO:0000313" key="1">
    <source>
        <dbReference type="EMBL" id="MFC6068538.1"/>
    </source>
</evidence>
<sequence length="109" mass="12416">MPRKKQLKCSGGSITNVDVSIERVKSEHTPATIDVIKLTIEVGDDAYAYRIHKDERFPDLSAAKDDIDSALLLARKEYLKVEISEDAERSYLRFQVQGQSMRQFTGIRN</sequence>